<feature type="chain" id="PRO_5031453288" description="DOMON domain-containing protein" evidence="1">
    <location>
        <begin position="19"/>
        <end position="191"/>
    </location>
</feature>
<proteinExistence type="predicted"/>
<feature type="signal peptide" evidence="1">
    <location>
        <begin position="1"/>
        <end position="18"/>
    </location>
</feature>
<protein>
    <recommendedName>
        <fullName evidence="2">DOMON domain-containing protein</fullName>
    </recommendedName>
</protein>
<organism evidence="3">
    <name type="scientific">Fabrea salina</name>
    <dbReference type="NCBI Taxonomy" id="342563"/>
    <lineage>
        <taxon>Eukaryota</taxon>
        <taxon>Sar</taxon>
        <taxon>Alveolata</taxon>
        <taxon>Ciliophora</taxon>
        <taxon>Postciliodesmatophora</taxon>
        <taxon>Heterotrichea</taxon>
        <taxon>Heterotrichida</taxon>
        <taxon>Fabreidae</taxon>
        <taxon>Fabrea</taxon>
    </lineage>
</organism>
<reference evidence="3" key="1">
    <citation type="submission" date="2021-01" db="EMBL/GenBank/DDBJ databases">
        <authorList>
            <person name="Corre E."/>
            <person name="Pelletier E."/>
            <person name="Niang G."/>
            <person name="Scheremetjew M."/>
            <person name="Finn R."/>
            <person name="Kale V."/>
            <person name="Holt S."/>
            <person name="Cochrane G."/>
            <person name="Meng A."/>
            <person name="Brown T."/>
            <person name="Cohen L."/>
        </authorList>
    </citation>
    <scope>NUCLEOTIDE SEQUENCE</scope>
</reference>
<name>A0A7S3I8T7_9CILI</name>
<evidence type="ECO:0000259" key="2">
    <source>
        <dbReference type="PROSITE" id="PS50836"/>
    </source>
</evidence>
<accession>A0A7S3I8T7</accession>
<keyword evidence="1" id="KW-0732">Signal</keyword>
<feature type="domain" description="DOMON" evidence="2">
    <location>
        <begin position="24"/>
        <end position="150"/>
    </location>
</feature>
<gene>
    <name evidence="3" type="ORF">FSAL1345_LOCUS316</name>
</gene>
<evidence type="ECO:0000256" key="1">
    <source>
        <dbReference type="SAM" id="SignalP"/>
    </source>
</evidence>
<sequence>MSKAVIALAILAIVGVQAGTATLEEMSVEWTFPDDNTIKVTFTADNTTQYGISEYYAVGFRLDNSTANGGKDADYTYIPRGGSAVADFSTSADSETMVGDPISDTVVPITGNIAYESNTLTADYTKPLVGGSGDITLVKDGKFDLILAKSNSSNFSNAQFKEEAVTLSEDYGDNAFSVVLPLALMGLLNLF</sequence>
<dbReference type="AlphaFoldDB" id="A0A7S3I8T7"/>
<evidence type="ECO:0000313" key="3">
    <source>
        <dbReference type="EMBL" id="CAE0317047.1"/>
    </source>
</evidence>
<dbReference type="EMBL" id="HBIF01000374">
    <property type="protein sequence ID" value="CAE0317047.1"/>
    <property type="molecule type" value="Transcribed_RNA"/>
</dbReference>
<dbReference type="PROSITE" id="PS50836">
    <property type="entry name" value="DOMON"/>
    <property type="match status" value="1"/>
</dbReference>
<dbReference type="InterPro" id="IPR005018">
    <property type="entry name" value="DOMON_domain"/>
</dbReference>